<organism evidence="3 4">
    <name type="scientific">Haemaphysalis longicornis</name>
    <name type="common">Bush tick</name>
    <dbReference type="NCBI Taxonomy" id="44386"/>
    <lineage>
        <taxon>Eukaryota</taxon>
        <taxon>Metazoa</taxon>
        <taxon>Ecdysozoa</taxon>
        <taxon>Arthropoda</taxon>
        <taxon>Chelicerata</taxon>
        <taxon>Arachnida</taxon>
        <taxon>Acari</taxon>
        <taxon>Parasitiformes</taxon>
        <taxon>Ixodida</taxon>
        <taxon>Ixodoidea</taxon>
        <taxon>Ixodidae</taxon>
        <taxon>Haemaphysalinae</taxon>
        <taxon>Haemaphysalis</taxon>
    </lineage>
</organism>
<dbReference type="InterPro" id="IPR007889">
    <property type="entry name" value="HTH_Psq"/>
</dbReference>
<evidence type="ECO:0000313" key="4">
    <source>
        <dbReference type="Proteomes" id="UP000821853"/>
    </source>
</evidence>
<dbReference type="AlphaFoldDB" id="A0A9J6F9Z1"/>
<keyword evidence="4" id="KW-1185">Reference proteome</keyword>
<comment type="caution">
    <text evidence="3">The sequence shown here is derived from an EMBL/GenBank/DDBJ whole genome shotgun (WGS) entry which is preliminary data.</text>
</comment>
<gene>
    <name evidence="3" type="ORF">HPB48_001678</name>
</gene>
<dbReference type="GO" id="GO:0005634">
    <property type="term" value="C:nucleus"/>
    <property type="evidence" value="ECO:0007669"/>
    <property type="project" value="UniProtKB-SubCell"/>
</dbReference>
<dbReference type="GO" id="GO:0003677">
    <property type="term" value="F:DNA binding"/>
    <property type="evidence" value="ECO:0007669"/>
    <property type="project" value="InterPro"/>
</dbReference>
<accession>A0A9J6F9Z1</accession>
<name>A0A9J6F9Z1_HAELO</name>
<comment type="subcellular location">
    <subcellularLocation>
        <location evidence="1">Nucleus</location>
    </subcellularLocation>
</comment>
<feature type="domain" description="HTH psq-type" evidence="2">
    <location>
        <begin position="4"/>
        <end position="50"/>
    </location>
</feature>
<evidence type="ECO:0000256" key="1">
    <source>
        <dbReference type="ARBA" id="ARBA00004123"/>
    </source>
</evidence>
<dbReference type="OrthoDB" id="6491489at2759"/>
<dbReference type="VEuPathDB" id="VectorBase:HLOH_048484"/>
<evidence type="ECO:0000313" key="3">
    <source>
        <dbReference type="EMBL" id="KAH9359749.1"/>
    </source>
</evidence>
<dbReference type="Proteomes" id="UP000821853">
    <property type="component" value="Chromosome 1"/>
</dbReference>
<sequence length="90" mass="10186">MASRKRKALSLQEKLDIIRVVKENPTRKRVDIAKELGMTPSTLNSIVAKRGEIEENARVFYVKCIKPGVQTTLIMMRPYSLGLSKPGQEE</sequence>
<proteinExistence type="predicted"/>
<reference evidence="3 4" key="1">
    <citation type="journal article" date="2020" name="Cell">
        <title>Large-Scale Comparative Analyses of Tick Genomes Elucidate Their Genetic Diversity and Vector Capacities.</title>
        <authorList>
            <consortium name="Tick Genome and Microbiome Consortium (TIGMIC)"/>
            <person name="Jia N."/>
            <person name="Wang J."/>
            <person name="Shi W."/>
            <person name="Du L."/>
            <person name="Sun Y."/>
            <person name="Zhan W."/>
            <person name="Jiang J.F."/>
            <person name="Wang Q."/>
            <person name="Zhang B."/>
            <person name="Ji P."/>
            <person name="Bell-Sakyi L."/>
            <person name="Cui X.M."/>
            <person name="Yuan T.T."/>
            <person name="Jiang B.G."/>
            <person name="Yang W.F."/>
            <person name="Lam T.T."/>
            <person name="Chang Q.C."/>
            <person name="Ding S.J."/>
            <person name="Wang X.J."/>
            <person name="Zhu J.G."/>
            <person name="Ruan X.D."/>
            <person name="Zhao L."/>
            <person name="Wei J.T."/>
            <person name="Ye R.Z."/>
            <person name="Que T.C."/>
            <person name="Du C.H."/>
            <person name="Zhou Y.H."/>
            <person name="Cheng J.X."/>
            <person name="Dai P.F."/>
            <person name="Guo W.B."/>
            <person name="Han X.H."/>
            <person name="Huang E.J."/>
            <person name="Li L.F."/>
            <person name="Wei W."/>
            <person name="Gao Y.C."/>
            <person name="Liu J.Z."/>
            <person name="Shao H.Z."/>
            <person name="Wang X."/>
            <person name="Wang C.C."/>
            <person name="Yang T.C."/>
            <person name="Huo Q.B."/>
            <person name="Li W."/>
            <person name="Chen H.Y."/>
            <person name="Chen S.E."/>
            <person name="Zhou L.G."/>
            <person name="Ni X.B."/>
            <person name="Tian J.H."/>
            <person name="Sheng Y."/>
            <person name="Liu T."/>
            <person name="Pan Y.S."/>
            <person name="Xia L.Y."/>
            <person name="Li J."/>
            <person name="Zhao F."/>
            <person name="Cao W.C."/>
        </authorList>
    </citation>
    <scope>NUCLEOTIDE SEQUENCE [LARGE SCALE GENOMIC DNA]</scope>
    <source>
        <strain evidence="3">HaeL-2018</strain>
    </source>
</reference>
<dbReference type="Pfam" id="PF04218">
    <property type="entry name" value="CENP-B_N"/>
    <property type="match status" value="1"/>
</dbReference>
<protein>
    <recommendedName>
        <fullName evidence="2">HTH psq-type domain-containing protein</fullName>
    </recommendedName>
</protein>
<evidence type="ECO:0000259" key="2">
    <source>
        <dbReference type="Pfam" id="PF04218"/>
    </source>
</evidence>
<dbReference type="Gene3D" id="1.10.10.60">
    <property type="entry name" value="Homeodomain-like"/>
    <property type="match status" value="1"/>
</dbReference>
<dbReference type="SUPFAM" id="SSF46689">
    <property type="entry name" value="Homeodomain-like"/>
    <property type="match status" value="1"/>
</dbReference>
<dbReference type="EMBL" id="JABSTR010000001">
    <property type="protein sequence ID" value="KAH9359749.1"/>
    <property type="molecule type" value="Genomic_DNA"/>
</dbReference>
<dbReference type="InterPro" id="IPR009057">
    <property type="entry name" value="Homeodomain-like_sf"/>
</dbReference>